<dbReference type="STRING" id="1165861.A0A0L0UVL3"/>
<evidence type="ECO:0000256" key="1">
    <source>
        <dbReference type="ARBA" id="ARBA00009078"/>
    </source>
</evidence>
<protein>
    <recommendedName>
        <fullName evidence="5">Low temperature viability protein</fullName>
    </recommendedName>
</protein>
<reference evidence="4" key="1">
    <citation type="submission" date="2014-03" db="EMBL/GenBank/DDBJ databases">
        <title>The Genome Sequence of Puccinia striiformis f. sp. tritici PST-78.</title>
        <authorList>
            <consortium name="The Broad Institute Genome Sequencing Platform"/>
            <person name="Cuomo C."/>
            <person name="Hulbert S."/>
            <person name="Chen X."/>
            <person name="Walker B."/>
            <person name="Young S.K."/>
            <person name="Zeng Q."/>
            <person name="Gargeya S."/>
            <person name="Fitzgerald M."/>
            <person name="Haas B."/>
            <person name="Abouelleil A."/>
            <person name="Alvarado L."/>
            <person name="Arachchi H.M."/>
            <person name="Berlin A.M."/>
            <person name="Chapman S.B."/>
            <person name="Goldberg J."/>
            <person name="Griggs A."/>
            <person name="Gujja S."/>
            <person name="Hansen M."/>
            <person name="Howarth C."/>
            <person name="Imamovic A."/>
            <person name="Larimer J."/>
            <person name="McCowan C."/>
            <person name="Montmayeur A."/>
            <person name="Murphy C."/>
            <person name="Neiman D."/>
            <person name="Pearson M."/>
            <person name="Priest M."/>
            <person name="Roberts A."/>
            <person name="Saif S."/>
            <person name="Shea T."/>
            <person name="Sisk P."/>
            <person name="Sykes S."/>
            <person name="Wortman J."/>
            <person name="Nusbaum C."/>
            <person name="Birren B."/>
        </authorList>
    </citation>
    <scope>NUCLEOTIDE SEQUENCE [LARGE SCALE GENOMIC DNA]</scope>
    <source>
        <strain evidence="4">race PST-78</strain>
    </source>
</reference>
<keyword evidence="4" id="KW-1185">Reference proteome</keyword>
<feature type="region of interest" description="Disordered" evidence="2">
    <location>
        <begin position="444"/>
        <end position="463"/>
    </location>
</feature>
<feature type="compositionally biased region" description="Polar residues" evidence="2">
    <location>
        <begin position="244"/>
        <end position="259"/>
    </location>
</feature>
<proteinExistence type="inferred from homology"/>
<evidence type="ECO:0000256" key="2">
    <source>
        <dbReference type="SAM" id="MobiDB-lite"/>
    </source>
</evidence>
<feature type="region of interest" description="Disordered" evidence="2">
    <location>
        <begin position="110"/>
        <end position="132"/>
    </location>
</feature>
<feature type="region of interest" description="Disordered" evidence="2">
    <location>
        <begin position="198"/>
        <end position="319"/>
    </location>
</feature>
<feature type="compositionally biased region" description="Basic and acidic residues" evidence="2">
    <location>
        <begin position="278"/>
        <end position="288"/>
    </location>
</feature>
<dbReference type="PANTHER" id="PTHR21531:SF0">
    <property type="entry name" value="PROTEIN LTV1 HOMOLOG"/>
    <property type="match status" value="1"/>
</dbReference>
<evidence type="ECO:0008006" key="5">
    <source>
        <dbReference type="Google" id="ProtNLM"/>
    </source>
</evidence>
<dbReference type="GO" id="GO:0042274">
    <property type="term" value="P:ribosomal small subunit biogenesis"/>
    <property type="evidence" value="ECO:0007669"/>
    <property type="project" value="InterPro"/>
</dbReference>
<accession>A0A0L0UVL3</accession>
<evidence type="ECO:0000313" key="4">
    <source>
        <dbReference type="Proteomes" id="UP000054564"/>
    </source>
</evidence>
<comment type="caution">
    <text evidence="3">The sequence shown here is derived from an EMBL/GenBank/DDBJ whole genome shotgun (WGS) entry which is preliminary data.</text>
</comment>
<feature type="compositionally biased region" description="Basic and acidic residues" evidence="2">
    <location>
        <begin position="517"/>
        <end position="527"/>
    </location>
</feature>
<feature type="compositionally biased region" description="Low complexity" evidence="2">
    <location>
        <begin position="260"/>
        <end position="270"/>
    </location>
</feature>
<dbReference type="OrthoDB" id="5852896at2759"/>
<dbReference type="Proteomes" id="UP000054564">
    <property type="component" value="Unassembled WGS sequence"/>
</dbReference>
<dbReference type="GO" id="GO:0005634">
    <property type="term" value="C:nucleus"/>
    <property type="evidence" value="ECO:0007669"/>
    <property type="project" value="TreeGrafter"/>
</dbReference>
<dbReference type="EMBL" id="AJIL01000220">
    <property type="protein sequence ID" value="KNE91083.1"/>
    <property type="molecule type" value="Genomic_DNA"/>
</dbReference>
<feature type="compositionally biased region" description="Basic and acidic residues" evidence="2">
    <location>
        <begin position="449"/>
        <end position="463"/>
    </location>
</feature>
<dbReference type="GO" id="GO:0030688">
    <property type="term" value="C:preribosome, small subunit precursor"/>
    <property type="evidence" value="ECO:0007669"/>
    <property type="project" value="TreeGrafter"/>
</dbReference>
<dbReference type="GO" id="GO:0005829">
    <property type="term" value="C:cytosol"/>
    <property type="evidence" value="ECO:0007669"/>
    <property type="project" value="TreeGrafter"/>
</dbReference>
<dbReference type="AlphaFoldDB" id="A0A0L0UVL3"/>
<organism evidence="3 4">
    <name type="scientific">Puccinia striiformis f. sp. tritici PST-78</name>
    <dbReference type="NCBI Taxonomy" id="1165861"/>
    <lineage>
        <taxon>Eukaryota</taxon>
        <taxon>Fungi</taxon>
        <taxon>Dikarya</taxon>
        <taxon>Basidiomycota</taxon>
        <taxon>Pucciniomycotina</taxon>
        <taxon>Pucciniomycetes</taxon>
        <taxon>Pucciniales</taxon>
        <taxon>Pucciniaceae</taxon>
        <taxon>Puccinia</taxon>
    </lineage>
</organism>
<feature type="region of interest" description="Disordered" evidence="2">
    <location>
        <begin position="485"/>
        <end position="539"/>
    </location>
</feature>
<dbReference type="PANTHER" id="PTHR21531">
    <property type="entry name" value="LOW-TEMPERATURE VIABILITY PROTEIN LTV1-RELATED"/>
    <property type="match status" value="1"/>
</dbReference>
<dbReference type="InterPro" id="IPR007307">
    <property type="entry name" value="Ltv1"/>
</dbReference>
<name>A0A0L0UVL3_9BASI</name>
<feature type="compositionally biased region" description="Basic and acidic residues" evidence="2">
    <location>
        <begin position="112"/>
        <end position="125"/>
    </location>
</feature>
<sequence length="587" mass="66484">MAPASIYRGPEAKHYAVVHRSQRDPLINDPQAGERVLHQVQRQNITNKQRKKALTRQELESTLGDQGVRSNVGEASSYDIYYDDSEYDYMQHLKPVGLTQDAILLEKPSTTQKKEDSSIKLRDDLIPEPTPNSEMLSYSDHLQYALPSNSAIPENGLLPIDNDPGLREVLDALDDEAYVEEDTEDDFFIGIVKDGERDQSETPDWIDSVHDHPQSQWESEMAKFKKPHLTQDDDDQSIPEQKPNPRSNIHTSVRQSLNGSSFSMSSSSMFRNEGLTDLDDRFDKIEKEYESDDSDEEDSSDGDSTTSNQTATPHKNKATMRADLESIMDEFLDKYEVIGGKMKPVMEGKTAIDKLDTLRTQLLGPDSDDHQAENDRLQVKELILKKLKADQAEHDNHIKSTRKFVSLDDHQQDKWDCQTILTTYSNVENHPRVIKIRDAIGSTPKTKREKCVSKQEEETQKIGIDRHTGFPIVNGVIIKGNQSKFNTTKTGVQPDDDEDEEDSDSDGSSSVVHKGIIKRDKNEDKEAKKIRKNQLKSDRAARRLEKKNTKLDFVHQKNLQVQFNSKILVKKSNDIAGLGGKGVISLL</sequence>
<feature type="compositionally biased region" description="Acidic residues" evidence="2">
    <location>
        <begin position="494"/>
        <end position="505"/>
    </location>
</feature>
<feature type="compositionally biased region" description="Acidic residues" evidence="2">
    <location>
        <begin position="289"/>
        <end position="301"/>
    </location>
</feature>
<dbReference type="Pfam" id="PF04180">
    <property type="entry name" value="LTV"/>
    <property type="match status" value="1"/>
</dbReference>
<comment type="similarity">
    <text evidence="1">Belongs to the LTV1 family.</text>
</comment>
<evidence type="ECO:0000313" key="3">
    <source>
        <dbReference type="EMBL" id="KNE91083.1"/>
    </source>
</evidence>
<dbReference type="GO" id="GO:0000056">
    <property type="term" value="P:ribosomal small subunit export from nucleus"/>
    <property type="evidence" value="ECO:0007669"/>
    <property type="project" value="TreeGrafter"/>
</dbReference>
<gene>
    <name evidence="3" type="ORF">PSTG_15479</name>
</gene>